<dbReference type="Proteomes" id="UP000799750">
    <property type="component" value="Unassembled WGS sequence"/>
</dbReference>
<dbReference type="Gene3D" id="1.10.630.10">
    <property type="entry name" value="Cytochrome P450"/>
    <property type="match status" value="1"/>
</dbReference>
<keyword evidence="5 6" id="KW-0408">Iron</keyword>
<dbReference type="InterPro" id="IPR017972">
    <property type="entry name" value="Cyt_P450_CS"/>
</dbReference>
<dbReference type="GO" id="GO:0004497">
    <property type="term" value="F:monooxygenase activity"/>
    <property type="evidence" value="ECO:0007669"/>
    <property type="project" value="UniProtKB-KW"/>
</dbReference>
<evidence type="ECO:0000256" key="3">
    <source>
        <dbReference type="ARBA" id="ARBA00022617"/>
    </source>
</evidence>
<keyword evidence="8" id="KW-1133">Transmembrane helix</keyword>
<dbReference type="EMBL" id="MU004191">
    <property type="protein sequence ID" value="KAF2493774.1"/>
    <property type="molecule type" value="Genomic_DNA"/>
</dbReference>
<evidence type="ECO:0000256" key="5">
    <source>
        <dbReference type="ARBA" id="ARBA00023004"/>
    </source>
</evidence>
<sequence length="511" mass="57997">MGITMDAPVSSSALYSPQGLATILGTLFLIIPSYFLCIAIYNVYFHPLSHIPGEKLAAATWGPYIYHLVTGDQVKWLQKLHAKYGEVVRLSPTEVSFISGETAWQDVYGFRTGKNKTPPYLKDSAWYMAYPNGYPSIVGAGEELHQRLRRNFAHAFSDKALREQEPLIQGYVDLFINRLEEEMADGATDIVKWYNCFTFDVIADLTFGEPLGCLRDRGYHPLINLTFFLVKGLGLSSTMRRFPSLKPIVARMMPRDVLLKQMDFIKRAFGLVRQRIARETVRPDFLTHVVQNQEAGHKALATGEIESSMAVFMVAGSETTATTLSGTTWLLLQHPAVLEKMVREIRGRFKSASEITVEEVNKLEYMIAVCTEGLRYYPPVPTGFPRVVPKGGDRISGHWVPEGTSVYISQYPANHSPRNFVDPDSFVPERWLGDERYTADKKAVYSPFSFGPRNCLGKQLAYAEMRLALARTFWAFDLELLDKEMNWMDQKVYTLWEKPPLMVKLTPVVRD</sequence>
<dbReference type="PROSITE" id="PS00086">
    <property type="entry name" value="CYTOCHROME_P450"/>
    <property type="match status" value="1"/>
</dbReference>
<dbReference type="PANTHER" id="PTHR24305">
    <property type="entry name" value="CYTOCHROME P450"/>
    <property type="match status" value="1"/>
</dbReference>
<dbReference type="OrthoDB" id="1470350at2759"/>
<keyword evidence="7" id="KW-0503">Monooxygenase</keyword>
<dbReference type="PRINTS" id="PR00463">
    <property type="entry name" value="EP450I"/>
</dbReference>
<evidence type="ECO:0000256" key="6">
    <source>
        <dbReference type="PIRSR" id="PIRSR602401-1"/>
    </source>
</evidence>
<keyword evidence="8" id="KW-0472">Membrane</keyword>
<dbReference type="GO" id="GO:0020037">
    <property type="term" value="F:heme binding"/>
    <property type="evidence" value="ECO:0007669"/>
    <property type="project" value="InterPro"/>
</dbReference>
<dbReference type="InterPro" id="IPR001128">
    <property type="entry name" value="Cyt_P450"/>
</dbReference>
<evidence type="ECO:0000256" key="1">
    <source>
        <dbReference type="ARBA" id="ARBA00001971"/>
    </source>
</evidence>
<dbReference type="GO" id="GO:0005506">
    <property type="term" value="F:iron ion binding"/>
    <property type="evidence" value="ECO:0007669"/>
    <property type="project" value="InterPro"/>
</dbReference>
<keyword evidence="4 6" id="KW-0479">Metal-binding</keyword>
<evidence type="ECO:0000256" key="7">
    <source>
        <dbReference type="RuleBase" id="RU000461"/>
    </source>
</evidence>
<evidence type="ECO:0000256" key="8">
    <source>
        <dbReference type="SAM" id="Phobius"/>
    </source>
</evidence>
<evidence type="ECO:0000256" key="4">
    <source>
        <dbReference type="ARBA" id="ARBA00022723"/>
    </source>
</evidence>
<dbReference type="GO" id="GO:0016705">
    <property type="term" value="F:oxidoreductase activity, acting on paired donors, with incorporation or reduction of molecular oxygen"/>
    <property type="evidence" value="ECO:0007669"/>
    <property type="project" value="InterPro"/>
</dbReference>
<evidence type="ECO:0000313" key="10">
    <source>
        <dbReference type="Proteomes" id="UP000799750"/>
    </source>
</evidence>
<dbReference type="CDD" id="cd11058">
    <property type="entry name" value="CYP60B-like"/>
    <property type="match status" value="1"/>
</dbReference>
<dbReference type="InterPro" id="IPR036396">
    <property type="entry name" value="Cyt_P450_sf"/>
</dbReference>
<dbReference type="PANTHER" id="PTHR24305:SF210">
    <property type="entry name" value="CYTOCHROME P450 MONOOXYGENASE ASQL-RELATED"/>
    <property type="match status" value="1"/>
</dbReference>
<name>A0A6A6QNR5_9PEZI</name>
<dbReference type="AlphaFoldDB" id="A0A6A6QNR5"/>
<comment type="similarity">
    <text evidence="2 7">Belongs to the cytochrome P450 family.</text>
</comment>
<dbReference type="Pfam" id="PF00067">
    <property type="entry name" value="p450"/>
    <property type="match status" value="1"/>
</dbReference>
<dbReference type="PRINTS" id="PR00385">
    <property type="entry name" value="P450"/>
</dbReference>
<keyword evidence="10" id="KW-1185">Reference proteome</keyword>
<feature type="transmembrane region" description="Helical" evidence="8">
    <location>
        <begin position="20"/>
        <end position="45"/>
    </location>
</feature>
<proteinExistence type="inferred from homology"/>
<dbReference type="InterPro" id="IPR002401">
    <property type="entry name" value="Cyt_P450_E_grp-I"/>
</dbReference>
<accession>A0A6A6QNR5</accession>
<comment type="cofactor">
    <cofactor evidence="1 6">
        <name>heme</name>
        <dbReference type="ChEBI" id="CHEBI:30413"/>
    </cofactor>
</comment>
<keyword evidence="8" id="KW-0812">Transmembrane</keyword>
<keyword evidence="7" id="KW-0560">Oxidoreductase</keyword>
<dbReference type="InterPro" id="IPR050121">
    <property type="entry name" value="Cytochrome_P450_monoxygenase"/>
</dbReference>
<evidence type="ECO:0000313" key="9">
    <source>
        <dbReference type="EMBL" id="KAF2493774.1"/>
    </source>
</evidence>
<feature type="binding site" description="axial binding residue" evidence="6">
    <location>
        <position position="455"/>
    </location>
    <ligand>
        <name>heme</name>
        <dbReference type="ChEBI" id="CHEBI:30413"/>
    </ligand>
    <ligandPart>
        <name>Fe</name>
        <dbReference type="ChEBI" id="CHEBI:18248"/>
    </ligandPart>
</feature>
<evidence type="ECO:0000256" key="2">
    <source>
        <dbReference type="ARBA" id="ARBA00010617"/>
    </source>
</evidence>
<reference evidence="9" key="1">
    <citation type="journal article" date="2020" name="Stud. Mycol.">
        <title>101 Dothideomycetes genomes: a test case for predicting lifestyles and emergence of pathogens.</title>
        <authorList>
            <person name="Haridas S."/>
            <person name="Albert R."/>
            <person name="Binder M."/>
            <person name="Bloem J."/>
            <person name="Labutti K."/>
            <person name="Salamov A."/>
            <person name="Andreopoulos B."/>
            <person name="Baker S."/>
            <person name="Barry K."/>
            <person name="Bills G."/>
            <person name="Bluhm B."/>
            <person name="Cannon C."/>
            <person name="Castanera R."/>
            <person name="Culley D."/>
            <person name="Daum C."/>
            <person name="Ezra D."/>
            <person name="Gonzalez J."/>
            <person name="Henrissat B."/>
            <person name="Kuo A."/>
            <person name="Liang C."/>
            <person name="Lipzen A."/>
            <person name="Lutzoni F."/>
            <person name="Magnuson J."/>
            <person name="Mondo S."/>
            <person name="Nolan M."/>
            <person name="Ohm R."/>
            <person name="Pangilinan J."/>
            <person name="Park H.-J."/>
            <person name="Ramirez L."/>
            <person name="Alfaro M."/>
            <person name="Sun H."/>
            <person name="Tritt A."/>
            <person name="Yoshinaga Y."/>
            <person name="Zwiers L.-H."/>
            <person name="Turgeon B."/>
            <person name="Goodwin S."/>
            <person name="Spatafora J."/>
            <person name="Crous P."/>
            <person name="Grigoriev I."/>
        </authorList>
    </citation>
    <scope>NUCLEOTIDE SEQUENCE</scope>
    <source>
        <strain evidence="9">CBS 269.34</strain>
    </source>
</reference>
<protein>
    <submittedName>
        <fullName evidence="9">Isotrichodermin C-15 hydroxylase</fullName>
    </submittedName>
</protein>
<gene>
    <name evidence="9" type="ORF">BU16DRAFT_550762</name>
</gene>
<keyword evidence="3 6" id="KW-0349">Heme</keyword>
<dbReference type="SUPFAM" id="SSF48264">
    <property type="entry name" value="Cytochrome P450"/>
    <property type="match status" value="1"/>
</dbReference>
<organism evidence="9 10">
    <name type="scientific">Lophium mytilinum</name>
    <dbReference type="NCBI Taxonomy" id="390894"/>
    <lineage>
        <taxon>Eukaryota</taxon>
        <taxon>Fungi</taxon>
        <taxon>Dikarya</taxon>
        <taxon>Ascomycota</taxon>
        <taxon>Pezizomycotina</taxon>
        <taxon>Dothideomycetes</taxon>
        <taxon>Pleosporomycetidae</taxon>
        <taxon>Mytilinidiales</taxon>
        <taxon>Mytilinidiaceae</taxon>
        <taxon>Lophium</taxon>
    </lineage>
</organism>